<dbReference type="GO" id="GO:0016853">
    <property type="term" value="F:isomerase activity"/>
    <property type="evidence" value="ECO:0007669"/>
    <property type="project" value="UniProtKB-KW"/>
</dbReference>
<dbReference type="InterPro" id="IPR037401">
    <property type="entry name" value="SnoaL-like"/>
</dbReference>
<keyword evidence="3" id="KW-1185">Reference proteome</keyword>
<dbReference type="SUPFAM" id="SSF54427">
    <property type="entry name" value="NTF2-like"/>
    <property type="match status" value="1"/>
</dbReference>
<dbReference type="RefSeq" id="WP_141968970.1">
    <property type="nucleotide sequence ID" value="NZ_VFPO01000001.1"/>
</dbReference>
<dbReference type="EMBL" id="VFPO01000001">
    <property type="protein sequence ID" value="TQM69108.1"/>
    <property type="molecule type" value="Genomic_DNA"/>
</dbReference>
<proteinExistence type="predicted"/>
<reference evidence="2 3" key="1">
    <citation type="submission" date="2019-06" db="EMBL/GenBank/DDBJ databases">
        <title>Sequencing the genomes of 1000 actinobacteria strains.</title>
        <authorList>
            <person name="Klenk H.-P."/>
        </authorList>
    </citation>
    <scope>NUCLEOTIDE SEQUENCE [LARGE SCALE GENOMIC DNA]</scope>
    <source>
        <strain evidence="2 3">DSM 45043</strain>
    </source>
</reference>
<comment type="caution">
    <text evidence="2">The sequence shown here is derived from an EMBL/GenBank/DDBJ whole genome shotgun (WGS) entry which is preliminary data.</text>
</comment>
<sequence>MSEFASPRAVFQRLIDGVTARRPETLPRLYAEDAVVVHPFARPATRLEGRDAVREHFARLEALPLEMTARNIVVHHTADPEVIIAEFEYAGRNTETGREFVVPSVFVLRVRDGRIVESRDYHDHSLVAHAMGEQRG</sequence>
<dbReference type="AlphaFoldDB" id="A0A543IEU8"/>
<name>A0A543IEU8_9ACTN</name>
<evidence type="ECO:0000313" key="3">
    <source>
        <dbReference type="Proteomes" id="UP000316706"/>
    </source>
</evidence>
<evidence type="ECO:0000313" key="2">
    <source>
        <dbReference type="EMBL" id="TQM69108.1"/>
    </source>
</evidence>
<dbReference type="Pfam" id="PF12680">
    <property type="entry name" value="SnoaL_2"/>
    <property type="match status" value="1"/>
</dbReference>
<organism evidence="2 3">
    <name type="scientific">Actinomadura hallensis</name>
    <dbReference type="NCBI Taxonomy" id="337895"/>
    <lineage>
        <taxon>Bacteria</taxon>
        <taxon>Bacillati</taxon>
        <taxon>Actinomycetota</taxon>
        <taxon>Actinomycetes</taxon>
        <taxon>Streptosporangiales</taxon>
        <taxon>Thermomonosporaceae</taxon>
        <taxon>Actinomadura</taxon>
    </lineage>
</organism>
<keyword evidence="2" id="KW-0413">Isomerase</keyword>
<accession>A0A543IEU8</accession>
<evidence type="ECO:0000259" key="1">
    <source>
        <dbReference type="Pfam" id="PF12680"/>
    </source>
</evidence>
<dbReference type="InterPro" id="IPR032710">
    <property type="entry name" value="NTF2-like_dom_sf"/>
</dbReference>
<protein>
    <submittedName>
        <fullName evidence="2">Ketosteroid isomerase-like protein</fullName>
    </submittedName>
</protein>
<dbReference type="Gene3D" id="3.10.450.50">
    <property type="match status" value="1"/>
</dbReference>
<dbReference type="Proteomes" id="UP000316706">
    <property type="component" value="Unassembled WGS sequence"/>
</dbReference>
<dbReference type="OrthoDB" id="3681559at2"/>
<gene>
    <name evidence="2" type="ORF">FHX41_2790</name>
</gene>
<feature type="domain" description="SnoaL-like" evidence="1">
    <location>
        <begin position="12"/>
        <end position="117"/>
    </location>
</feature>